<accession>A0AAJ6Z0L3</accession>
<gene>
    <name evidence="2" type="primary">LOC106114193</name>
</gene>
<organism evidence="2">
    <name type="scientific">Papilio xuthus</name>
    <name type="common">Asian swallowtail butterfly</name>
    <dbReference type="NCBI Taxonomy" id="66420"/>
    <lineage>
        <taxon>Eukaryota</taxon>
        <taxon>Metazoa</taxon>
        <taxon>Ecdysozoa</taxon>
        <taxon>Arthropoda</taxon>
        <taxon>Hexapoda</taxon>
        <taxon>Insecta</taxon>
        <taxon>Pterygota</taxon>
        <taxon>Neoptera</taxon>
        <taxon>Endopterygota</taxon>
        <taxon>Lepidoptera</taxon>
        <taxon>Glossata</taxon>
        <taxon>Ditrysia</taxon>
        <taxon>Papilionoidea</taxon>
        <taxon>Papilionidae</taxon>
        <taxon>Papilioninae</taxon>
        <taxon>Papilio</taxon>
    </lineage>
</organism>
<protein>
    <submittedName>
        <fullName evidence="2">Uncharacterized protein LOC106114193</fullName>
    </submittedName>
</protein>
<reference evidence="2" key="1">
    <citation type="submission" date="2025-08" db="UniProtKB">
        <authorList>
            <consortium name="RefSeq"/>
        </authorList>
    </citation>
    <scope>IDENTIFICATION</scope>
</reference>
<name>A0AAJ6Z0L3_PAPXU</name>
<sequence>MSYCFLACSILEMIVFVKSAPKLGHILFDPLDYEANLTLEVTRETENTTDNQYLRSNLTNQILTTKASNNSNGYGFDETICKEKNDRILCGYNKNIDNLENKEISEESENGCRIRGDRLECGYLIGPFTNPRRPPANYEEHEDMNNTQSELNHNITTQATVATSGITSTKTQTGIQSQILKLSKNKTTNKLNISTTITPIKITTNTRPELLNKLIMQSSKNETTKSKCVDNNDHLFCIPINIKENS</sequence>
<dbReference type="KEGG" id="pxu:106114193"/>
<dbReference type="Proteomes" id="UP000694872">
    <property type="component" value="Unplaced"/>
</dbReference>
<dbReference type="GeneID" id="106114193"/>
<proteinExistence type="predicted"/>
<evidence type="ECO:0000313" key="2">
    <source>
        <dbReference type="RefSeq" id="XP_013162753.1"/>
    </source>
</evidence>
<feature type="signal peptide" evidence="1">
    <location>
        <begin position="1"/>
        <end position="19"/>
    </location>
</feature>
<dbReference type="RefSeq" id="XP_013162753.1">
    <property type="nucleotide sequence ID" value="XM_013307299.1"/>
</dbReference>
<evidence type="ECO:0000256" key="1">
    <source>
        <dbReference type="SAM" id="SignalP"/>
    </source>
</evidence>
<feature type="chain" id="PRO_5042563103" evidence="1">
    <location>
        <begin position="20"/>
        <end position="246"/>
    </location>
</feature>
<keyword evidence="1" id="KW-0732">Signal</keyword>
<dbReference type="AlphaFoldDB" id="A0AAJ6Z0L3"/>